<dbReference type="PANTHER" id="PTHR45339">
    <property type="entry name" value="HYBRID SIGNAL TRANSDUCTION HISTIDINE KINASE J"/>
    <property type="match status" value="1"/>
</dbReference>
<dbReference type="SMART" id="SM00448">
    <property type="entry name" value="REC"/>
    <property type="match status" value="1"/>
</dbReference>
<protein>
    <recommendedName>
        <fullName evidence="4">Response regulatory domain-containing protein</fullName>
    </recommendedName>
</protein>
<evidence type="ECO:0000313" key="5">
    <source>
        <dbReference type="EMBL" id="PPE68658.1"/>
    </source>
</evidence>
<dbReference type="InterPro" id="IPR011006">
    <property type="entry name" value="CheY-like_superfamily"/>
</dbReference>
<comment type="caution">
    <text evidence="5">The sequence shown here is derived from an EMBL/GenBank/DDBJ whole genome shotgun (WGS) entry which is preliminary data.</text>
</comment>
<sequence length="156" mass="16483">MAASSSSSHPDQERPAVPSGVVRAPLNPDTAAAGGLQPLRVLVAEDDRVQQVLLSAHLEACGCLVDIAEDGEEALQAWREHRHRLVITDCRMPRMDGYAFARALRAEPGGTAVRLVGTSADTDDAPLALAAGMERLLQKPVSPGELAALCEAVRRG</sequence>
<dbReference type="InterPro" id="IPR001789">
    <property type="entry name" value="Sig_transdc_resp-reg_receiver"/>
</dbReference>
<gene>
    <name evidence="5" type="ORF">C1702_16165</name>
</gene>
<evidence type="ECO:0000256" key="2">
    <source>
        <dbReference type="PROSITE-ProRule" id="PRU00169"/>
    </source>
</evidence>
<dbReference type="Pfam" id="PF00072">
    <property type="entry name" value="Response_reg"/>
    <property type="match status" value="1"/>
</dbReference>
<dbReference type="Gene3D" id="3.40.50.2300">
    <property type="match status" value="1"/>
</dbReference>
<keyword evidence="6" id="KW-1185">Reference proteome</keyword>
<accession>A0A2S5T191</accession>
<dbReference type="AlphaFoldDB" id="A0A2S5T191"/>
<name>A0A2S5T191_9BURK</name>
<evidence type="ECO:0000259" key="4">
    <source>
        <dbReference type="PROSITE" id="PS50110"/>
    </source>
</evidence>
<dbReference type="CDD" id="cd17546">
    <property type="entry name" value="REC_hyHK_CKI1_RcsC-like"/>
    <property type="match status" value="1"/>
</dbReference>
<dbReference type="PANTHER" id="PTHR45339:SF5">
    <property type="entry name" value="HISTIDINE KINASE"/>
    <property type="match status" value="1"/>
</dbReference>
<dbReference type="OrthoDB" id="9179585at2"/>
<feature type="domain" description="Response regulatory" evidence="4">
    <location>
        <begin position="40"/>
        <end position="154"/>
    </location>
</feature>
<evidence type="ECO:0000313" key="6">
    <source>
        <dbReference type="Proteomes" id="UP000239406"/>
    </source>
</evidence>
<reference evidence="5 6" key="1">
    <citation type="submission" date="2018-02" db="EMBL/GenBank/DDBJ databases">
        <title>Reclassifiation of [Polyangium] brachysporum DSM 7029 as Guopingzhaonella breviflexa gen. nov., sp. nov., a member of the family Comamonadaceae.</title>
        <authorList>
            <person name="Tang B."/>
        </authorList>
    </citation>
    <scope>NUCLEOTIDE SEQUENCE [LARGE SCALE GENOMIC DNA]</scope>
    <source>
        <strain evidence="5 6">DSM 15344</strain>
    </source>
</reference>
<proteinExistence type="predicted"/>
<dbReference type="GO" id="GO:0000160">
    <property type="term" value="P:phosphorelay signal transduction system"/>
    <property type="evidence" value="ECO:0007669"/>
    <property type="project" value="InterPro"/>
</dbReference>
<evidence type="ECO:0000256" key="1">
    <source>
        <dbReference type="ARBA" id="ARBA00022553"/>
    </source>
</evidence>
<feature type="modified residue" description="4-aspartylphosphate" evidence="2">
    <location>
        <position position="89"/>
    </location>
</feature>
<dbReference type="PROSITE" id="PS50110">
    <property type="entry name" value="RESPONSE_REGULATORY"/>
    <property type="match status" value="1"/>
</dbReference>
<keyword evidence="1 2" id="KW-0597">Phosphoprotein</keyword>
<feature type="region of interest" description="Disordered" evidence="3">
    <location>
        <begin position="1"/>
        <end position="26"/>
    </location>
</feature>
<evidence type="ECO:0000256" key="3">
    <source>
        <dbReference type="SAM" id="MobiDB-lite"/>
    </source>
</evidence>
<dbReference type="EMBL" id="PSNY01000022">
    <property type="protein sequence ID" value="PPE68658.1"/>
    <property type="molecule type" value="Genomic_DNA"/>
</dbReference>
<dbReference type="Proteomes" id="UP000239406">
    <property type="component" value="Unassembled WGS sequence"/>
</dbReference>
<organism evidence="5 6">
    <name type="scientific">Caldimonas thermodepolymerans</name>
    <dbReference type="NCBI Taxonomy" id="215580"/>
    <lineage>
        <taxon>Bacteria</taxon>
        <taxon>Pseudomonadati</taxon>
        <taxon>Pseudomonadota</taxon>
        <taxon>Betaproteobacteria</taxon>
        <taxon>Burkholderiales</taxon>
        <taxon>Sphaerotilaceae</taxon>
        <taxon>Caldimonas</taxon>
    </lineage>
</organism>
<dbReference type="SUPFAM" id="SSF52172">
    <property type="entry name" value="CheY-like"/>
    <property type="match status" value="1"/>
</dbReference>